<comment type="caution">
    <text evidence="2">The sequence shown here is derived from an EMBL/GenBank/DDBJ whole genome shotgun (WGS) entry which is preliminary data.</text>
</comment>
<evidence type="ECO:0000313" key="2">
    <source>
        <dbReference type="EMBL" id="RZU78159.1"/>
    </source>
</evidence>
<dbReference type="Gene3D" id="1.10.260.40">
    <property type="entry name" value="lambda repressor-like DNA-binding domains"/>
    <property type="match status" value="1"/>
</dbReference>
<dbReference type="AlphaFoldDB" id="A0A4Q8BL44"/>
<dbReference type="RefSeq" id="WP_242624409.1">
    <property type="nucleotide sequence ID" value="NZ_SHLD01000001.1"/>
</dbReference>
<dbReference type="SMART" id="SM00530">
    <property type="entry name" value="HTH_XRE"/>
    <property type="match status" value="1"/>
</dbReference>
<dbReference type="EMBL" id="SHLD01000001">
    <property type="protein sequence ID" value="RZU78159.1"/>
    <property type="molecule type" value="Genomic_DNA"/>
</dbReference>
<dbReference type="SUPFAM" id="SSF47413">
    <property type="entry name" value="lambda repressor-like DNA-binding domains"/>
    <property type="match status" value="1"/>
</dbReference>
<accession>A0A4Q8BL44</accession>
<proteinExistence type="predicted"/>
<evidence type="ECO:0000313" key="3">
    <source>
        <dbReference type="Proteomes" id="UP000294114"/>
    </source>
</evidence>
<dbReference type="Proteomes" id="UP000294114">
    <property type="component" value="Unassembled WGS sequence"/>
</dbReference>
<gene>
    <name evidence="2" type="ORF">EV384_6911</name>
</gene>
<protein>
    <submittedName>
        <fullName evidence="2">Helix-turn-helix protein</fullName>
    </submittedName>
</protein>
<sequence length="88" mass="9518">MPESRLASQIAAALRRERGARLLTQQTLADLAGTSQAAVARVERGDRVPSIPLVERLFAALDRQLTVGVEPLDSATSTPGWRSWPPGR</sequence>
<reference evidence="2 3" key="1">
    <citation type="submission" date="2019-02" db="EMBL/GenBank/DDBJ databases">
        <title>Sequencing the genomes of 1000 actinobacteria strains.</title>
        <authorList>
            <person name="Klenk H.-P."/>
        </authorList>
    </citation>
    <scope>NUCLEOTIDE SEQUENCE [LARGE SCALE GENOMIC DNA]</scope>
    <source>
        <strain evidence="2 3">DSM 45612</strain>
    </source>
</reference>
<dbReference type="GO" id="GO:0003677">
    <property type="term" value="F:DNA binding"/>
    <property type="evidence" value="ECO:0007669"/>
    <property type="project" value="InterPro"/>
</dbReference>
<dbReference type="Pfam" id="PF01381">
    <property type="entry name" value="HTH_3"/>
    <property type="match status" value="1"/>
</dbReference>
<feature type="domain" description="HTH cro/C1-type" evidence="1">
    <location>
        <begin position="14"/>
        <end position="69"/>
    </location>
</feature>
<organism evidence="2 3">
    <name type="scientific">Micromonospora kangleipakensis</name>
    <dbReference type="NCBI Taxonomy" id="1077942"/>
    <lineage>
        <taxon>Bacteria</taxon>
        <taxon>Bacillati</taxon>
        <taxon>Actinomycetota</taxon>
        <taxon>Actinomycetes</taxon>
        <taxon>Micromonosporales</taxon>
        <taxon>Micromonosporaceae</taxon>
        <taxon>Micromonospora</taxon>
    </lineage>
</organism>
<evidence type="ECO:0000259" key="1">
    <source>
        <dbReference type="PROSITE" id="PS50943"/>
    </source>
</evidence>
<dbReference type="PROSITE" id="PS50943">
    <property type="entry name" value="HTH_CROC1"/>
    <property type="match status" value="1"/>
</dbReference>
<dbReference type="CDD" id="cd00093">
    <property type="entry name" value="HTH_XRE"/>
    <property type="match status" value="1"/>
</dbReference>
<dbReference type="InterPro" id="IPR010982">
    <property type="entry name" value="Lambda_DNA-bd_dom_sf"/>
</dbReference>
<dbReference type="InterPro" id="IPR001387">
    <property type="entry name" value="Cro/C1-type_HTH"/>
</dbReference>
<keyword evidence="3" id="KW-1185">Reference proteome</keyword>
<name>A0A4Q8BL44_9ACTN</name>